<evidence type="ECO:0000313" key="3">
    <source>
        <dbReference type="EMBL" id="GLY65571.1"/>
    </source>
</evidence>
<dbReference type="InterPro" id="IPR007372">
    <property type="entry name" value="Lipid/polyisoprenoid-bd_YceI"/>
</dbReference>
<feature type="domain" description="Lipid/polyisoprenoid-binding YceI-like" evidence="2">
    <location>
        <begin position="7"/>
        <end position="182"/>
    </location>
</feature>
<evidence type="ECO:0000256" key="1">
    <source>
        <dbReference type="ARBA" id="ARBA00008812"/>
    </source>
</evidence>
<dbReference type="Gene3D" id="2.40.128.110">
    <property type="entry name" value="Lipid/polyisoprenoid-binding, YceI-like"/>
    <property type="match status" value="1"/>
</dbReference>
<dbReference type="SMART" id="SM00867">
    <property type="entry name" value="YceI"/>
    <property type="match status" value="1"/>
</dbReference>
<accession>A0A9W6VGK0</accession>
<organism evidence="3 4">
    <name type="scientific">Amycolatopsis taiwanensis</name>
    <dbReference type="NCBI Taxonomy" id="342230"/>
    <lineage>
        <taxon>Bacteria</taxon>
        <taxon>Bacillati</taxon>
        <taxon>Actinomycetota</taxon>
        <taxon>Actinomycetes</taxon>
        <taxon>Pseudonocardiales</taxon>
        <taxon>Pseudonocardiaceae</taxon>
        <taxon>Amycolatopsis</taxon>
    </lineage>
</organism>
<protein>
    <submittedName>
        <fullName evidence="3">Polyisoprenoid-binding protein</fullName>
    </submittedName>
</protein>
<gene>
    <name evidence="3" type="ORF">Atai01_21900</name>
</gene>
<name>A0A9W6VGK0_9PSEU</name>
<dbReference type="PANTHER" id="PTHR34406">
    <property type="entry name" value="PROTEIN YCEI"/>
    <property type="match status" value="1"/>
</dbReference>
<keyword evidence="4" id="KW-1185">Reference proteome</keyword>
<dbReference type="AlphaFoldDB" id="A0A9W6VGK0"/>
<proteinExistence type="inferred from homology"/>
<dbReference type="RefSeq" id="WP_285486727.1">
    <property type="nucleotide sequence ID" value="NZ_BSTI01000004.1"/>
</dbReference>
<sequence length="186" mass="19506">MALQDGTYRIGPDVGRLLVHTGRTGLGSKAGHDLTLGATSWSGTVVVDTGDPARSSVTIDVRVASLHVVSGSGGVKPLTDSDRADIERIMHDKVLDAARHPTITFRSTRVSGTLESFTVDGEATIMDTPRPVTASGSADADGRVRARATVPQSRWGIKPYSAFFGALKVADDVVIEVEVALEAPSP</sequence>
<reference evidence="3" key="1">
    <citation type="submission" date="2023-03" db="EMBL/GenBank/DDBJ databases">
        <title>Amycolatopsis taiwanensis NBRC 103393.</title>
        <authorList>
            <person name="Ichikawa N."/>
            <person name="Sato H."/>
            <person name="Tonouchi N."/>
        </authorList>
    </citation>
    <scope>NUCLEOTIDE SEQUENCE</scope>
    <source>
        <strain evidence="3">NBRC 103393</strain>
    </source>
</reference>
<comment type="similarity">
    <text evidence="1">Belongs to the UPF0312 family.</text>
</comment>
<comment type="caution">
    <text evidence="3">The sequence shown here is derived from an EMBL/GenBank/DDBJ whole genome shotgun (WGS) entry which is preliminary data.</text>
</comment>
<dbReference type="InterPro" id="IPR036761">
    <property type="entry name" value="TTHA0802/YceI-like_sf"/>
</dbReference>
<evidence type="ECO:0000313" key="4">
    <source>
        <dbReference type="Proteomes" id="UP001165136"/>
    </source>
</evidence>
<dbReference type="Pfam" id="PF04264">
    <property type="entry name" value="YceI"/>
    <property type="match status" value="1"/>
</dbReference>
<dbReference type="PANTHER" id="PTHR34406:SF1">
    <property type="entry name" value="PROTEIN YCEI"/>
    <property type="match status" value="1"/>
</dbReference>
<dbReference type="Proteomes" id="UP001165136">
    <property type="component" value="Unassembled WGS sequence"/>
</dbReference>
<dbReference type="EMBL" id="BSTI01000004">
    <property type="protein sequence ID" value="GLY65571.1"/>
    <property type="molecule type" value="Genomic_DNA"/>
</dbReference>
<dbReference type="SUPFAM" id="SSF101874">
    <property type="entry name" value="YceI-like"/>
    <property type="match status" value="1"/>
</dbReference>
<evidence type="ECO:0000259" key="2">
    <source>
        <dbReference type="SMART" id="SM00867"/>
    </source>
</evidence>